<feature type="region of interest" description="Disordered" evidence="12">
    <location>
        <begin position="329"/>
        <end position="348"/>
    </location>
</feature>
<dbReference type="InterPro" id="IPR032471">
    <property type="entry name" value="AGRL2-4_GAIN_subdom_A"/>
</dbReference>
<dbReference type="SUPFAM" id="SSF52058">
    <property type="entry name" value="L domain-like"/>
    <property type="match status" value="1"/>
</dbReference>
<dbReference type="SUPFAM" id="SSF81321">
    <property type="entry name" value="Family A G protein-coupled receptor-like"/>
    <property type="match status" value="1"/>
</dbReference>
<keyword evidence="8 13" id="KW-0472">Membrane</keyword>
<evidence type="ECO:0000259" key="18">
    <source>
        <dbReference type="PROSITE" id="PS50923"/>
    </source>
</evidence>
<feature type="chain" id="PRO_5042933977" description="G-protein coupled receptors family 2 profile 2 domain-containing protein" evidence="14">
    <location>
        <begin position="19"/>
        <end position="1353"/>
    </location>
</feature>
<organism evidence="19 20">
    <name type="scientific">Amphimedon queenslandica</name>
    <name type="common">Sponge</name>
    <dbReference type="NCBI Taxonomy" id="400682"/>
    <lineage>
        <taxon>Eukaryota</taxon>
        <taxon>Metazoa</taxon>
        <taxon>Porifera</taxon>
        <taxon>Demospongiae</taxon>
        <taxon>Heteroscleromorpha</taxon>
        <taxon>Haplosclerida</taxon>
        <taxon>Niphatidae</taxon>
        <taxon>Amphimedon</taxon>
    </lineage>
</organism>
<dbReference type="InterPro" id="IPR001611">
    <property type="entry name" value="Leu-rich_rpt"/>
</dbReference>
<keyword evidence="10" id="KW-0325">Glycoprotein</keyword>
<dbReference type="PANTHER" id="PTHR12011">
    <property type="entry name" value="ADHESION G-PROTEIN COUPLED RECEPTOR"/>
    <property type="match status" value="1"/>
</dbReference>
<dbReference type="Pfam" id="PF13855">
    <property type="entry name" value="LRR_8"/>
    <property type="match status" value="1"/>
</dbReference>
<feature type="region of interest" description="Disordered" evidence="12">
    <location>
        <begin position="1234"/>
        <end position="1268"/>
    </location>
</feature>
<dbReference type="Gene3D" id="1.20.1070.10">
    <property type="entry name" value="Rhodopsin 7-helix transmembrane proteins"/>
    <property type="match status" value="1"/>
</dbReference>
<comment type="caution">
    <text evidence="11">Lacks conserved residue(s) required for the propagation of feature annotation.</text>
</comment>
<feature type="domain" description="G-protein coupled receptors family 2 profile 1" evidence="16">
    <location>
        <begin position="379"/>
        <end position="458"/>
    </location>
</feature>
<feature type="compositionally biased region" description="Polar residues" evidence="12">
    <location>
        <begin position="1109"/>
        <end position="1126"/>
    </location>
</feature>
<evidence type="ECO:0000313" key="20">
    <source>
        <dbReference type="Proteomes" id="UP000007879"/>
    </source>
</evidence>
<dbReference type="InterPro" id="IPR057244">
    <property type="entry name" value="GAIN_B"/>
</dbReference>
<feature type="signal peptide" evidence="14">
    <location>
        <begin position="1"/>
        <end position="18"/>
    </location>
</feature>
<feature type="transmembrane region" description="Helical" evidence="13">
    <location>
        <begin position="992"/>
        <end position="1012"/>
    </location>
</feature>
<keyword evidence="9" id="KW-1015">Disulfide bond</keyword>
<dbReference type="EnsemblMetazoa" id="XM_019994292.1">
    <property type="protein sequence ID" value="XP_019849851.1"/>
    <property type="gene ID" value="LOC105312060"/>
</dbReference>
<evidence type="ECO:0000259" key="15">
    <source>
        <dbReference type="PROSITE" id="PS50221"/>
    </source>
</evidence>
<feature type="transmembrane region" description="Helical" evidence="13">
    <location>
        <begin position="955"/>
        <end position="980"/>
    </location>
</feature>
<dbReference type="PRINTS" id="PR00249">
    <property type="entry name" value="GPCRSECRETIN"/>
</dbReference>
<dbReference type="PROSITE" id="PS50923">
    <property type="entry name" value="SUSHI"/>
    <property type="match status" value="1"/>
</dbReference>
<name>A0AAN0IZH3_AMPQE</name>
<dbReference type="PROSITE" id="PS50261">
    <property type="entry name" value="G_PROTEIN_RECEP_F2_4"/>
    <property type="match status" value="1"/>
</dbReference>
<evidence type="ECO:0000256" key="11">
    <source>
        <dbReference type="PROSITE-ProRule" id="PRU00302"/>
    </source>
</evidence>
<dbReference type="InterPro" id="IPR017983">
    <property type="entry name" value="GPCR_2_secretin-like_CS"/>
</dbReference>
<feature type="transmembrane region" description="Helical" evidence="13">
    <location>
        <begin position="917"/>
        <end position="943"/>
    </location>
</feature>
<feature type="transmembrane region" description="Helical" evidence="13">
    <location>
        <begin position="878"/>
        <end position="897"/>
    </location>
</feature>
<dbReference type="GeneID" id="105312060"/>
<dbReference type="GO" id="GO:0005886">
    <property type="term" value="C:plasma membrane"/>
    <property type="evidence" value="ECO:0007669"/>
    <property type="project" value="UniProtKB-SubCell"/>
</dbReference>
<evidence type="ECO:0000256" key="6">
    <source>
        <dbReference type="ARBA" id="ARBA00022729"/>
    </source>
</evidence>
<feature type="domain" description="G-protein coupled receptors family 2 profile 2" evidence="17">
    <location>
        <begin position="772"/>
        <end position="1013"/>
    </location>
</feature>
<evidence type="ECO:0000256" key="7">
    <source>
        <dbReference type="ARBA" id="ARBA00022989"/>
    </source>
</evidence>
<dbReference type="InterPro" id="IPR017981">
    <property type="entry name" value="GPCR_2-like_7TM"/>
</dbReference>
<evidence type="ECO:0000259" key="16">
    <source>
        <dbReference type="PROSITE" id="PS50227"/>
    </source>
</evidence>
<evidence type="ECO:0000259" key="17">
    <source>
        <dbReference type="PROSITE" id="PS50261"/>
    </source>
</evidence>
<evidence type="ECO:0000313" key="19">
    <source>
        <dbReference type="EnsemblMetazoa" id="XP_019849851.1"/>
    </source>
</evidence>
<feature type="transmembrane region" description="Helical" evidence="13">
    <location>
        <begin position="772"/>
        <end position="797"/>
    </location>
</feature>
<reference evidence="19" key="2">
    <citation type="submission" date="2024-06" db="UniProtKB">
        <authorList>
            <consortium name="EnsemblMetazoa"/>
        </authorList>
    </citation>
    <scope>IDENTIFICATION</scope>
</reference>
<feature type="transmembrane region" description="Helical" evidence="13">
    <location>
        <begin position="809"/>
        <end position="825"/>
    </location>
</feature>
<dbReference type="Gene3D" id="2.60.220.50">
    <property type="match status" value="1"/>
</dbReference>
<dbReference type="PROSITE" id="PS50221">
    <property type="entry name" value="GAIN_B"/>
    <property type="match status" value="1"/>
</dbReference>
<keyword evidence="6 14" id="KW-0732">Signal</keyword>
<dbReference type="InterPro" id="IPR032675">
    <property type="entry name" value="LRR_dom_sf"/>
</dbReference>
<dbReference type="GO" id="GO:0007166">
    <property type="term" value="P:cell surface receptor signaling pathway"/>
    <property type="evidence" value="ECO:0007669"/>
    <property type="project" value="InterPro"/>
</dbReference>
<keyword evidence="7 13" id="KW-1133">Transmembrane helix</keyword>
<dbReference type="RefSeq" id="XP_019849851.1">
    <property type="nucleotide sequence ID" value="XM_019994292.1"/>
</dbReference>
<evidence type="ECO:0000256" key="2">
    <source>
        <dbReference type="ARBA" id="ARBA00007343"/>
    </source>
</evidence>
<dbReference type="InterPro" id="IPR000436">
    <property type="entry name" value="Sushi_SCR_CCP_dom"/>
</dbReference>
<keyword evidence="3" id="KW-1003">Cell membrane</keyword>
<keyword evidence="5 13" id="KW-0812">Transmembrane</keyword>
<dbReference type="Gene3D" id="1.25.40.610">
    <property type="match status" value="1"/>
</dbReference>
<dbReference type="InterPro" id="IPR001879">
    <property type="entry name" value="GPCR_2_extracellular_dom"/>
</dbReference>
<dbReference type="Pfam" id="PF16489">
    <property type="entry name" value="GAIN"/>
    <property type="match status" value="1"/>
</dbReference>
<protein>
    <recommendedName>
        <fullName evidence="21">G-protein coupled receptors family 2 profile 2 domain-containing protein</fullName>
    </recommendedName>
</protein>
<feature type="domain" description="Sushi" evidence="18">
    <location>
        <begin position="390"/>
        <end position="456"/>
    </location>
</feature>
<keyword evidence="4" id="KW-0597">Phosphoprotein</keyword>
<keyword evidence="20" id="KW-1185">Reference proteome</keyword>
<dbReference type="Pfam" id="PF01825">
    <property type="entry name" value="GPS"/>
    <property type="match status" value="1"/>
</dbReference>
<dbReference type="Pfam" id="PF00002">
    <property type="entry name" value="7tm_2"/>
    <property type="match status" value="1"/>
</dbReference>
<feature type="region of interest" description="Disordered" evidence="12">
    <location>
        <begin position="1106"/>
        <end position="1143"/>
    </location>
</feature>
<dbReference type="FunFam" id="1.20.1070.10:FF:000058">
    <property type="entry name" value="Adhesion G protein-coupled receptor F5"/>
    <property type="match status" value="1"/>
</dbReference>
<evidence type="ECO:0000256" key="4">
    <source>
        <dbReference type="ARBA" id="ARBA00022553"/>
    </source>
</evidence>
<evidence type="ECO:0000256" key="1">
    <source>
        <dbReference type="ARBA" id="ARBA00004651"/>
    </source>
</evidence>
<keyword evidence="11" id="KW-0768">Sushi</keyword>
<comment type="subcellular location">
    <subcellularLocation>
        <location evidence="1">Cell membrane</location>
        <topology evidence="1">Multi-pass membrane protein</topology>
    </subcellularLocation>
</comment>
<dbReference type="GO" id="GO:0004930">
    <property type="term" value="F:G protein-coupled receptor activity"/>
    <property type="evidence" value="ECO:0007669"/>
    <property type="project" value="InterPro"/>
</dbReference>
<evidence type="ECO:0000256" key="8">
    <source>
        <dbReference type="ARBA" id="ARBA00023136"/>
    </source>
</evidence>
<evidence type="ECO:0000256" key="12">
    <source>
        <dbReference type="SAM" id="MobiDB-lite"/>
    </source>
</evidence>
<reference evidence="20" key="1">
    <citation type="journal article" date="2010" name="Nature">
        <title>The Amphimedon queenslandica genome and the evolution of animal complexity.</title>
        <authorList>
            <person name="Srivastava M."/>
            <person name="Simakov O."/>
            <person name="Chapman J."/>
            <person name="Fahey B."/>
            <person name="Gauthier M.E."/>
            <person name="Mitros T."/>
            <person name="Richards G.S."/>
            <person name="Conaco C."/>
            <person name="Dacre M."/>
            <person name="Hellsten U."/>
            <person name="Larroux C."/>
            <person name="Putnam N.H."/>
            <person name="Stanke M."/>
            <person name="Adamska M."/>
            <person name="Darling A."/>
            <person name="Degnan S.M."/>
            <person name="Oakley T.H."/>
            <person name="Plachetzki D.C."/>
            <person name="Zhai Y."/>
            <person name="Adamski M."/>
            <person name="Calcino A."/>
            <person name="Cummins S.F."/>
            <person name="Goodstein D.M."/>
            <person name="Harris C."/>
            <person name="Jackson D.J."/>
            <person name="Leys S.P."/>
            <person name="Shu S."/>
            <person name="Woodcroft B.J."/>
            <person name="Vervoort M."/>
            <person name="Kosik K.S."/>
            <person name="Manning G."/>
            <person name="Degnan B.M."/>
            <person name="Rokhsar D.S."/>
        </authorList>
    </citation>
    <scope>NUCLEOTIDE SEQUENCE [LARGE SCALE GENOMIC DNA]</scope>
</reference>
<dbReference type="PROSITE" id="PS50227">
    <property type="entry name" value="G_PROTEIN_RECEP_F2_3"/>
    <property type="match status" value="1"/>
</dbReference>
<evidence type="ECO:0000256" key="14">
    <source>
        <dbReference type="SAM" id="SignalP"/>
    </source>
</evidence>
<dbReference type="PROSITE" id="PS00650">
    <property type="entry name" value="G_PROTEIN_RECEP_F2_2"/>
    <property type="match status" value="1"/>
</dbReference>
<evidence type="ECO:0008006" key="21">
    <source>
        <dbReference type="Google" id="ProtNLM"/>
    </source>
</evidence>
<dbReference type="KEGG" id="aqu:105312060"/>
<feature type="region of interest" description="Disordered" evidence="12">
    <location>
        <begin position="1282"/>
        <end position="1304"/>
    </location>
</feature>
<dbReference type="InterPro" id="IPR000832">
    <property type="entry name" value="GPCR_2_secretin-like"/>
</dbReference>
<dbReference type="PANTHER" id="PTHR12011:SF347">
    <property type="entry name" value="FI21270P1-RELATED"/>
    <property type="match status" value="1"/>
</dbReference>
<evidence type="ECO:0000256" key="10">
    <source>
        <dbReference type="ARBA" id="ARBA00023180"/>
    </source>
</evidence>
<dbReference type="Gene3D" id="3.80.10.10">
    <property type="entry name" value="Ribonuclease Inhibitor"/>
    <property type="match status" value="1"/>
</dbReference>
<evidence type="ECO:0000256" key="9">
    <source>
        <dbReference type="ARBA" id="ARBA00023157"/>
    </source>
</evidence>
<feature type="domain" description="GAIN-B" evidence="15">
    <location>
        <begin position="566"/>
        <end position="766"/>
    </location>
</feature>
<comment type="similarity">
    <text evidence="2">Belongs to the G-protein coupled receptor 2 family. Adhesion G-protein coupled receptor (ADGR) subfamily.</text>
</comment>
<evidence type="ECO:0000256" key="13">
    <source>
        <dbReference type="SAM" id="Phobius"/>
    </source>
</evidence>
<evidence type="ECO:0000256" key="3">
    <source>
        <dbReference type="ARBA" id="ARBA00022475"/>
    </source>
</evidence>
<evidence type="ECO:0000256" key="5">
    <source>
        <dbReference type="ARBA" id="ARBA00022692"/>
    </source>
</evidence>
<feature type="region of interest" description="Disordered" evidence="12">
    <location>
        <begin position="1060"/>
        <end position="1080"/>
    </location>
</feature>
<dbReference type="Proteomes" id="UP000007879">
    <property type="component" value="Unassembled WGS sequence"/>
</dbReference>
<dbReference type="InterPro" id="IPR000203">
    <property type="entry name" value="GPS"/>
</dbReference>
<dbReference type="SMART" id="SM00303">
    <property type="entry name" value="GPS"/>
    <property type="match status" value="1"/>
</dbReference>
<dbReference type="InterPro" id="IPR046338">
    <property type="entry name" value="GAIN_dom_sf"/>
</dbReference>
<accession>A0AAN0IZH3</accession>
<sequence>MLLLLFVLLSSLLSQATGTCPSPLSSCYCGETTVICNDAGVGLSVIKEALVNSQFRTTITLLSITHFTDTVLPQYYVTDFPQLQNLVLQSGQLNTIVPGAFVNASNLQQIDLRNNRLTWISGEMFEGVTSNLTRLQLNNNMISQLFSDLVSIFNLMPNMAGSQISLNGNNLNCSCQLQWLNDFIIFGNSRSINGATCTYSNGSSHVLGTVGLNFTECLDLCSLEYYSCPANTTCIPVQQNKTYECMAEQQITPSPSMLESPSMSVLSSSLFPLPSLSLSSLVSTELSSFLLISSTETSPSLSSYTSLLSSYGSTSSNSVHSSSLSLSSSSSSLSSSSSSLSSSTSTPSPTMTPVPLCSMEQCQVNQECMDFGCSCLKCQCVYPYVQTLNGTCSESSVAPLYCETDQAFGLMWPRVSYGSTVSLPCCSSVNSECKTANRTCQFSGQWSSVVGPKCVSPAIHSLSSYLMVNTSVDVAALSQGILAAVQSESLLPGDLPYLSDIILQIASYASTITSTETVQAIIESVSQLLSDSYYSTWQEVEMPSQSITKLFNAVEQLGFNLPLSNGSLNISTDNLVLVVLSPSGSEMGWNFSSNLLQNHTGGVSSIFLPGSILMDIFGDQNLSDCDVRLVVSMWDIDNRLLEVNSSNESSTPSPLVHGRCDWGSTGSSVSEVVMVNSIVITASVYSSNCSLNRTRFSEPVRITLHHTNTTLDNPSCSFLDPANDRGDGWIDDGCRVDTVHSGSNFTVCNCYHLTTFALLMSPTGAATVNQPLLIATKVGLCLSITALFITIILLFSLKIENELNQIHRQLALALCLSQLIFLVGVDRTSVPSPDILCTFIAGLLHYLLLCTFSWQLVEGVHLYLFIVRVFYNKKVVWLYYPLAWGIPLVIVGITMGVNFCDYGSMHYCWITNGNGALWAFHIPVIIVIIINFIVLLAVSVVVARASKRKDPNRCTLCSLLQASVILVPTLGLTWVLGFFVVGTDLYSTIVEWIFFVCTTMQGLTLFVIHCLISTEVRTAFLRAIGCHQAARKQKSVFELKPSAALSSIANSAEQWRRRVSLGGSRRGSMDPPASSFHPAPGPNNKEVNAYLIAKALYKLEEESVEDPSMFSQSATGTPRKNNNNKTSKVRFENEEDASSDTESCKDDMLMKGLLQAEDISRLTSIAALAGFKVEIETSETESVANAGASAISVEQSSSEVTLKTPLLQAQSTKGPANGDLLSINKEESIDIETLCKSDEDDDKNQETSTDEKIADDEASEDKQDETVDETVNKICDETVDETNVLQEEEESKDHERNSNCPSEEFELISIPDPNELVLNEPHNNEEVLVHVNVDTSGATVITNANFNNELPNE</sequence>
<dbReference type="CDD" id="cd15040">
    <property type="entry name" value="7tmB2_Adhesion"/>
    <property type="match status" value="1"/>
</dbReference>
<proteinExistence type="inferred from homology"/>